<dbReference type="Proteomes" id="UP000824540">
    <property type="component" value="Unassembled WGS sequence"/>
</dbReference>
<keyword evidence="8" id="KW-1015">Disulfide bond</keyword>
<dbReference type="GO" id="GO:0005886">
    <property type="term" value="C:plasma membrane"/>
    <property type="evidence" value="ECO:0007669"/>
    <property type="project" value="TreeGrafter"/>
</dbReference>
<organism evidence="12 13">
    <name type="scientific">Albula glossodonta</name>
    <name type="common">roundjaw bonefish</name>
    <dbReference type="NCBI Taxonomy" id="121402"/>
    <lineage>
        <taxon>Eukaryota</taxon>
        <taxon>Metazoa</taxon>
        <taxon>Chordata</taxon>
        <taxon>Craniata</taxon>
        <taxon>Vertebrata</taxon>
        <taxon>Euteleostomi</taxon>
        <taxon>Actinopterygii</taxon>
        <taxon>Neopterygii</taxon>
        <taxon>Teleostei</taxon>
        <taxon>Albuliformes</taxon>
        <taxon>Albulidae</taxon>
        <taxon>Albula</taxon>
    </lineage>
</organism>
<dbReference type="PROSITE" id="PS50262">
    <property type="entry name" value="G_PROTEIN_RECEP_F1_2"/>
    <property type="match status" value="1"/>
</dbReference>
<dbReference type="Pfam" id="PF00001">
    <property type="entry name" value="7tm_1"/>
    <property type="match status" value="1"/>
</dbReference>
<sequence length="319" mass="36040">MENNSCVAPQYMVAKVLPPVMIVEFLLGLPGNVMALWIFCFRLQGWRTTTIYLLNLMLADFLLLAGLPFRIDNHMRGENWIFGEAMCRINLFMLAVNRSASISFMTIVALDRYFKVVHPHHTVSLMSARQAVTVVAVVWPVVFLLRSPLLFNKLLWKEGNNTLCRSFSSKENLTVGLKIHYVLYMAEFFVPFFVLVFCAVRIIYTLRRAGKGRRMNIHRAVRAVLIIVVVFTVCFLPGVATGLATLLVGKLHPEDCKSYLLAGEIFVLTLGFTYLNSALDPLIYCISSSMFREALKKSVPAVSVFSIRERRNDSIASNG</sequence>
<name>A0A8T2PBY0_9TELE</name>
<comment type="similarity">
    <text evidence="9">Belongs to the G-protein coupled receptor 1 family.</text>
</comment>
<dbReference type="GO" id="GO:0015057">
    <property type="term" value="F:thrombin-activated receptor activity"/>
    <property type="evidence" value="ECO:0007669"/>
    <property type="project" value="InterPro"/>
</dbReference>
<feature type="transmembrane region" description="Helical" evidence="10">
    <location>
        <begin position="131"/>
        <end position="151"/>
    </location>
</feature>
<dbReference type="InterPro" id="IPR000276">
    <property type="entry name" value="GPCR_Rhodpsn"/>
</dbReference>
<evidence type="ECO:0000256" key="9">
    <source>
        <dbReference type="RuleBase" id="RU000688"/>
    </source>
</evidence>
<dbReference type="PANTHER" id="PTHR46048:SF10">
    <property type="entry name" value="HYDROXYCARBOXYLIC ACID RECEPTOR 1-4-RELATED"/>
    <property type="match status" value="1"/>
</dbReference>
<evidence type="ECO:0000256" key="2">
    <source>
        <dbReference type="ARBA" id="ARBA00022692"/>
    </source>
</evidence>
<evidence type="ECO:0000256" key="1">
    <source>
        <dbReference type="ARBA" id="ARBA00004141"/>
    </source>
</evidence>
<reference evidence="12" key="1">
    <citation type="thesis" date="2021" institute="BYU ScholarsArchive" country="Provo, UT, USA">
        <title>Applications of and Algorithms for Genome Assembly and Genomic Analyses with an Emphasis on Marine Teleosts.</title>
        <authorList>
            <person name="Pickett B.D."/>
        </authorList>
    </citation>
    <scope>NUCLEOTIDE SEQUENCE</scope>
    <source>
        <strain evidence="12">HI-2016</strain>
    </source>
</reference>
<evidence type="ECO:0000256" key="6">
    <source>
        <dbReference type="ARBA" id="ARBA00023170"/>
    </source>
</evidence>
<evidence type="ECO:0000313" key="12">
    <source>
        <dbReference type="EMBL" id="KAG9346207.1"/>
    </source>
</evidence>
<dbReference type="Gene3D" id="1.20.1070.10">
    <property type="entry name" value="Rhodopsin 7-helix transmembrane proteins"/>
    <property type="match status" value="1"/>
</dbReference>
<feature type="domain" description="G-protein coupled receptors family 1 profile" evidence="11">
    <location>
        <begin position="31"/>
        <end position="284"/>
    </location>
</feature>
<dbReference type="PRINTS" id="PR01428">
    <property type="entry name" value="PROTEASEAR"/>
</dbReference>
<evidence type="ECO:0000313" key="13">
    <source>
        <dbReference type="Proteomes" id="UP000824540"/>
    </source>
</evidence>
<dbReference type="PRINTS" id="PR00237">
    <property type="entry name" value="GPCRRHODOPSN"/>
</dbReference>
<feature type="transmembrane region" description="Helical" evidence="10">
    <location>
        <begin position="91"/>
        <end position="110"/>
    </location>
</feature>
<dbReference type="InterPro" id="IPR051893">
    <property type="entry name" value="HCARs"/>
</dbReference>
<evidence type="ECO:0000256" key="8">
    <source>
        <dbReference type="PIRSR" id="PIRSR603912-52"/>
    </source>
</evidence>
<feature type="transmembrane region" description="Helical" evidence="10">
    <location>
        <begin position="259"/>
        <end position="286"/>
    </location>
</feature>
<dbReference type="OrthoDB" id="10055255at2759"/>
<dbReference type="AlphaFoldDB" id="A0A8T2PBY0"/>
<evidence type="ECO:0000259" key="11">
    <source>
        <dbReference type="PROSITE" id="PS50262"/>
    </source>
</evidence>
<comment type="caution">
    <text evidence="12">The sequence shown here is derived from an EMBL/GenBank/DDBJ whole genome shotgun (WGS) entry which is preliminary data.</text>
</comment>
<dbReference type="InterPro" id="IPR003912">
    <property type="entry name" value="Protea_act_rcpt"/>
</dbReference>
<feature type="disulfide bond" evidence="8">
    <location>
        <begin position="87"/>
        <end position="164"/>
    </location>
</feature>
<evidence type="ECO:0000256" key="10">
    <source>
        <dbReference type="SAM" id="Phobius"/>
    </source>
</evidence>
<keyword evidence="13" id="KW-1185">Reference proteome</keyword>
<keyword evidence="7 9" id="KW-0807">Transducer</keyword>
<keyword evidence="6 9" id="KW-0675">Receptor</keyword>
<evidence type="ECO:0000256" key="7">
    <source>
        <dbReference type="ARBA" id="ARBA00023224"/>
    </source>
</evidence>
<evidence type="ECO:0000256" key="4">
    <source>
        <dbReference type="ARBA" id="ARBA00023040"/>
    </source>
</evidence>
<dbReference type="SUPFAM" id="SSF81321">
    <property type="entry name" value="Family A G protein-coupled receptor-like"/>
    <property type="match status" value="1"/>
</dbReference>
<evidence type="ECO:0000256" key="3">
    <source>
        <dbReference type="ARBA" id="ARBA00022989"/>
    </source>
</evidence>
<keyword evidence="5 10" id="KW-0472">Membrane</keyword>
<keyword evidence="4 9" id="KW-0297">G-protein coupled receptor</keyword>
<proteinExistence type="inferred from homology"/>
<protein>
    <recommendedName>
        <fullName evidence="11">G-protein coupled receptors family 1 profile domain-containing protein</fullName>
    </recommendedName>
</protein>
<comment type="subcellular location">
    <subcellularLocation>
        <location evidence="1">Membrane</location>
        <topology evidence="1">Multi-pass membrane protein</topology>
    </subcellularLocation>
</comment>
<dbReference type="EMBL" id="JAFBMS010000016">
    <property type="protein sequence ID" value="KAG9346207.1"/>
    <property type="molecule type" value="Genomic_DNA"/>
</dbReference>
<keyword evidence="3 10" id="KW-1133">Transmembrane helix</keyword>
<feature type="transmembrane region" description="Helical" evidence="10">
    <location>
        <begin position="20"/>
        <end position="39"/>
    </location>
</feature>
<dbReference type="PANTHER" id="PTHR46048">
    <property type="entry name" value="HYDROXYCARBOXYLIC ACID RECEPTOR 2"/>
    <property type="match status" value="1"/>
</dbReference>
<dbReference type="InterPro" id="IPR017452">
    <property type="entry name" value="GPCR_Rhodpsn_7TM"/>
</dbReference>
<dbReference type="GO" id="GO:0007596">
    <property type="term" value="P:blood coagulation"/>
    <property type="evidence" value="ECO:0007669"/>
    <property type="project" value="InterPro"/>
</dbReference>
<evidence type="ECO:0000256" key="5">
    <source>
        <dbReference type="ARBA" id="ARBA00023136"/>
    </source>
</evidence>
<keyword evidence="2 9" id="KW-0812">Transmembrane</keyword>
<gene>
    <name evidence="12" type="ORF">JZ751_008031</name>
</gene>
<dbReference type="PROSITE" id="PS00237">
    <property type="entry name" value="G_PROTEIN_RECEP_F1_1"/>
    <property type="match status" value="1"/>
</dbReference>
<accession>A0A8T2PBY0</accession>
<feature type="transmembrane region" description="Helical" evidence="10">
    <location>
        <begin position="51"/>
        <end position="71"/>
    </location>
</feature>
<feature type="transmembrane region" description="Helical" evidence="10">
    <location>
        <begin position="181"/>
        <end position="204"/>
    </location>
</feature>
<feature type="transmembrane region" description="Helical" evidence="10">
    <location>
        <begin position="224"/>
        <end position="247"/>
    </location>
</feature>